<keyword evidence="2" id="KW-1185">Reference proteome</keyword>
<evidence type="ECO:0000313" key="1">
    <source>
        <dbReference type="EMBL" id="EDM28810.1"/>
    </source>
</evidence>
<dbReference type="AlphaFoldDB" id="A6DIF6"/>
<proteinExistence type="predicted"/>
<comment type="caution">
    <text evidence="1">The sequence shown here is derived from an EMBL/GenBank/DDBJ whole genome shotgun (WGS) entry which is preliminary data.</text>
</comment>
<dbReference type="EMBL" id="ABCK01000004">
    <property type="protein sequence ID" value="EDM28810.1"/>
    <property type="molecule type" value="Genomic_DNA"/>
</dbReference>
<reference evidence="1 2" key="1">
    <citation type="journal article" date="2010" name="J. Bacteriol.">
        <title>Genome sequence of Lentisphaera araneosa HTCC2155T, the type species of the order Lentisphaerales in the phylum Lentisphaerae.</title>
        <authorList>
            <person name="Thrash J.C."/>
            <person name="Cho J.C."/>
            <person name="Vergin K.L."/>
            <person name="Morris R.M."/>
            <person name="Giovannoni S.J."/>
        </authorList>
    </citation>
    <scope>NUCLEOTIDE SEQUENCE [LARGE SCALE GENOMIC DNA]</scope>
    <source>
        <strain evidence="1 2">HTCC2155</strain>
    </source>
</reference>
<accession>A6DIF6</accession>
<protein>
    <submittedName>
        <fullName evidence="1">Uncharacterized protein</fullName>
    </submittedName>
</protein>
<organism evidence="1 2">
    <name type="scientific">Lentisphaera araneosa HTCC2155</name>
    <dbReference type="NCBI Taxonomy" id="313628"/>
    <lineage>
        <taxon>Bacteria</taxon>
        <taxon>Pseudomonadati</taxon>
        <taxon>Lentisphaerota</taxon>
        <taxon>Lentisphaeria</taxon>
        <taxon>Lentisphaerales</taxon>
        <taxon>Lentisphaeraceae</taxon>
        <taxon>Lentisphaera</taxon>
    </lineage>
</organism>
<gene>
    <name evidence="1" type="ORF">LNTAR_09574</name>
</gene>
<evidence type="ECO:0000313" key="2">
    <source>
        <dbReference type="Proteomes" id="UP000004947"/>
    </source>
</evidence>
<dbReference type="Proteomes" id="UP000004947">
    <property type="component" value="Unassembled WGS sequence"/>
</dbReference>
<name>A6DIF6_9BACT</name>
<dbReference type="RefSeq" id="WP_007277687.1">
    <property type="nucleotide sequence ID" value="NZ_ABCK01000004.1"/>
</dbReference>
<dbReference type="STRING" id="313628.LNTAR_09574"/>
<sequence length="60" mass="6608">MSLGFGLAMASQVQEKIKVVDVCASNVYKNYTVAKAYDGKNLISHAGLERQIKVTRFDLS</sequence>